<reference evidence="2" key="1">
    <citation type="submission" date="2022-07" db="EMBL/GenBank/DDBJ databases">
        <title>Phylogenomic reconstructions and comparative analyses of Kickxellomycotina fungi.</title>
        <authorList>
            <person name="Reynolds N.K."/>
            <person name="Stajich J.E."/>
            <person name="Barry K."/>
            <person name="Grigoriev I.V."/>
            <person name="Crous P."/>
            <person name="Smith M.E."/>
        </authorList>
    </citation>
    <scope>NUCLEOTIDE SEQUENCE</scope>
    <source>
        <strain evidence="2">NBRC 100468</strain>
    </source>
</reference>
<organism evidence="2 3">
    <name type="scientific">Mycoemilia scoparia</name>
    <dbReference type="NCBI Taxonomy" id="417184"/>
    <lineage>
        <taxon>Eukaryota</taxon>
        <taxon>Fungi</taxon>
        <taxon>Fungi incertae sedis</taxon>
        <taxon>Zoopagomycota</taxon>
        <taxon>Kickxellomycotina</taxon>
        <taxon>Kickxellomycetes</taxon>
        <taxon>Kickxellales</taxon>
        <taxon>Kickxellaceae</taxon>
        <taxon>Mycoemilia</taxon>
    </lineage>
</organism>
<feature type="region of interest" description="Disordered" evidence="1">
    <location>
        <begin position="48"/>
        <end position="70"/>
    </location>
</feature>
<evidence type="ECO:0000256" key="1">
    <source>
        <dbReference type="SAM" id="MobiDB-lite"/>
    </source>
</evidence>
<dbReference type="Proteomes" id="UP001150538">
    <property type="component" value="Unassembled WGS sequence"/>
</dbReference>
<name>A0A9W7ZNA0_9FUNG</name>
<keyword evidence="3" id="KW-1185">Reference proteome</keyword>
<dbReference type="EMBL" id="JANBPU010000858">
    <property type="protein sequence ID" value="KAJ1908910.1"/>
    <property type="molecule type" value="Genomic_DNA"/>
</dbReference>
<comment type="caution">
    <text evidence="2">The sequence shown here is derived from an EMBL/GenBank/DDBJ whole genome shotgun (WGS) entry which is preliminary data.</text>
</comment>
<protein>
    <submittedName>
        <fullName evidence="2">Uncharacterized protein</fullName>
    </submittedName>
</protein>
<accession>A0A9W7ZNA0</accession>
<proteinExistence type="predicted"/>
<evidence type="ECO:0000313" key="3">
    <source>
        <dbReference type="Proteomes" id="UP001150538"/>
    </source>
</evidence>
<dbReference type="AlphaFoldDB" id="A0A9W7ZNA0"/>
<gene>
    <name evidence="2" type="ORF">H4219_006459</name>
</gene>
<sequence>MSKRYSSCAIGSYSVPGIPFKVSCQFGISVDEVQDFIDQFKQLTNDKGGSRNILSEPEAPLKHPRGCPKASRNTKIDYQYVFLDIGHGSQIEIDQVDETVVRNITSIIISEADTGQLCINVMVSLPSKEMARVS</sequence>
<evidence type="ECO:0000313" key="2">
    <source>
        <dbReference type="EMBL" id="KAJ1908910.1"/>
    </source>
</evidence>